<comment type="caution">
    <text evidence="1">The sequence shown here is derived from an EMBL/GenBank/DDBJ whole genome shotgun (WGS) entry which is preliminary data.</text>
</comment>
<reference evidence="1 2" key="1">
    <citation type="journal article" date="2022" name="Allergy">
        <title>Genome assembly and annotation of Periplaneta americana reveal a comprehensive cockroach allergen profile.</title>
        <authorList>
            <person name="Wang L."/>
            <person name="Xiong Q."/>
            <person name="Saelim N."/>
            <person name="Wang L."/>
            <person name="Nong W."/>
            <person name="Wan A.T."/>
            <person name="Shi M."/>
            <person name="Liu X."/>
            <person name="Cao Q."/>
            <person name="Hui J.H.L."/>
            <person name="Sookrung N."/>
            <person name="Leung T.F."/>
            <person name="Tungtrongchitr A."/>
            <person name="Tsui S.K.W."/>
        </authorList>
    </citation>
    <scope>NUCLEOTIDE SEQUENCE [LARGE SCALE GENOMIC DNA]</scope>
    <source>
        <strain evidence="1">PWHHKU_190912</strain>
    </source>
</reference>
<dbReference type="EMBL" id="JAJSOF020000019">
    <property type="protein sequence ID" value="KAJ4437899.1"/>
    <property type="molecule type" value="Genomic_DNA"/>
</dbReference>
<name>A0ABQ8SVN0_PERAM</name>
<protein>
    <submittedName>
        <fullName evidence="1">Uncharacterized protein</fullName>
    </submittedName>
</protein>
<evidence type="ECO:0000313" key="1">
    <source>
        <dbReference type="EMBL" id="KAJ4437899.1"/>
    </source>
</evidence>
<dbReference type="Proteomes" id="UP001148838">
    <property type="component" value="Unassembled WGS sequence"/>
</dbReference>
<proteinExistence type="predicted"/>
<evidence type="ECO:0000313" key="2">
    <source>
        <dbReference type="Proteomes" id="UP001148838"/>
    </source>
</evidence>
<accession>A0ABQ8SVN0</accession>
<sequence>MAGLCEGGDESPGSLKARLAARRYHINGSGSSTGHPHVVADPPNERARRDALSAPLRGERSQISCTSGWPFRLVSPKLVRSGVDRRGRLRNVINLVDKFRATECTKRKKSVRWPTKVIEDAVEDTRERMQGSPNKSVKKLAVEIWVFYVNAHKILRNKLGPENVQAAVCGLWRRQLLWLVYMLRQQTHKSRRVRTSVVFRFVEALRNATEPVRSGFDLNEAAKKFGVLKATLASRNKYPVEGKVFFDPRPVLGEAICNNIREMTHTCF</sequence>
<gene>
    <name evidence="1" type="ORF">ANN_13838</name>
</gene>
<keyword evidence="2" id="KW-1185">Reference proteome</keyword>
<organism evidence="1 2">
    <name type="scientific">Periplaneta americana</name>
    <name type="common">American cockroach</name>
    <name type="synonym">Blatta americana</name>
    <dbReference type="NCBI Taxonomy" id="6978"/>
    <lineage>
        <taxon>Eukaryota</taxon>
        <taxon>Metazoa</taxon>
        <taxon>Ecdysozoa</taxon>
        <taxon>Arthropoda</taxon>
        <taxon>Hexapoda</taxon>
        <taxon>Insecta</taxon>
        <taxon>Pterygota</taxon>
        <taxon>Neoptera</taxon>
        <taxon>Polyneoptera</taxon>
        <taxon>Dictyoptera</taxon>
        <taxon>Blattodea</taxon>
        <taxon>Blattoidea</taxon>
        <taxon>Blattidae</taxon>
        <taxon>Blattinae</taxon>
        <taxon>Periplaneta</taxon>
    </lineage>
</organism>